<feature type="compositionally biased region" description="Low complexity" evidence="2">
    <location>
        <begin position="325"/>
        <end position="344"/>
    </location>
</feature>
<protein>
    <submittedName>
        <fullName evidence="4">Uncharacterized protein</fullName>
    </submittedName>
</protein>
<feature type="compositionally biased region" description="Low complexity" evidence="2">
    <location>
        <begin position="189"/>
        <end position="205"/>
    </location>
</feature>
<dbReference type="SMART" id="SM00028">
    <property type="entry name" value="TPR"/>
    <property type="match status" value="4"/>
</dbReference>
<feature type="repeat" description="TPR" evidence="1">
    <location>
        <begin position="469"/>
        <end position="502"/>
    </location>
</feature>
<dbReference type="AlphaFoldDB" id="G7QCM2"/>
<dbReference type="HOGENOM" id="CLU_008591_0_0_7"/>
<feature type="chain" id="PRO_5003503443" evidence="3">
    <location>
        <begin position="37"/>
        <end position="999"/>
    </location>
</feature>
<sequence length="999" mass="107641">MFLAMRSGVSSLFCAGIRRLLAAALLAVLTAGPAEALTVSSVTRPDMDSLILDFSKPGASPTMARTGPAEITLTFPPGALDGEQPPEDVDFRSSRLIDAMAVAGDNVVVRLKTDAFGFVGWPQGEKELKLQVYRDPAGANWTPPAGAPGQNTTWPPAEAAAKPASAVTLPVTPQNNKPGPLELPPLPPALAGNPATGPAAPPAKADGAKEPFYAVPYSLRASAMNVAADKAPILRPAGLDAAAPGDVRAAAATGDAPVASPSGAAAGAGGGAGEYRVKLPPIPPAVADAGGARGAVSPPPPAPRAVAKAEGKAAAAPPVAPIGSAADALPPAASATGAEAATPPAKEEDHDANTLVAAQAEKLAGNFGAARTMMTDLKNKKDLAKDLREEVLHSLAGVLVDMYKDEPAAHYDEIQGALQEAINTDTNSYRVPEALLHLGMLNLRVGNLPEAKGYFNVLTKKYPADANVPLINFYWGEYYFDRGDYKKAAEEYQGLIEKFPESKYVREGAMGLAKTLVKLGRYKEAAQIADYIGKRWPRYYVEFPGILRIDGDIAYRNGDVKKARDDYLTFYNMTPKVKDADLVLARLGDIYAKLGNRPAAVDFYNMAVKDYPNEEGGLISKMRLAEQGVHDQPTISEMFSLFDKPQYGSPDDIYEGIIRDHPNSPLAPLAQIKLAMWQLYRQNYPESLKSAARFLERYPKNELAPKAEEVAVTAFEKMAGDLIAHKDYERLVAAYKDNPILAANRGMLSEQTRLGLALAYLRTGQTRQALAEALPFLGPRENDNGSMALAMAMSIYQDERNWREIVELARKVQGWKFGPSQRRNLEFAVADALENLGDADRARQIWRKLAGDQALEAGKRCYALYFMAKEAMARKELEKAELYAGEAAFLFRESGKDPDKLKASLNILVESTRGLGQFSKALRWAEDYAALCKEGDDDWASNRLRTAAIQRAMGDMDGWRKTLSAMRDSAPDSFYGRMAASDLATNGLQNRLNALTQAQ</sequence>
<gene>
    <name evidence="4" type="ORF">DFW101_0161</name>
</gene>
<feature type="signal peptide" evidence="3">
    <location>
        <begin position="1"/>
        <end position="36"/>
    </location>
</feature>
<dbReference type="PROSITE" id="PS50005">
    <property type="entry name" value="TPR"/>
    <property type="match status" value="2"/>
</dbReference>
<dbReference type="PANTHER" id="PTHR12558:SF13">
    <property type="entry name" value="CELL DIVISION CYCLE PROTEIN 27 HOMOLOG"/>
    <property type="match status" value="1"/>
</dbReference>
<dbReference type="InterPro" id="IPR011990">
    <property type="entry name" value="TPR-like_helical_dom_sf"/>
</dbReference>
<dbReference type="SUPFAM" id="SSF48452">
    <property type="entry name" value="TPR-like"/>
    <property type="match status" value="2"/>
</dbReference>
<feature type="region of interest" description="Disordered" evidence="2">
    <location>
        <begin position="325"/>
        <end position="351"/>
    </location>
</feature>
<dbReference type="STRING" id="694327.DFW101_0161"/>
<dbReference type="Gene3D" id="1.25.40.10">
    <property type="entry name" value="Tetratricopeptide repeat domain"/>
    <property type="match status" value="3"/>
</dbReference>
<proteinExistence type="predicted"/>
<keyword evidence="1" id="KW-0802">TPR repeat</keyword>
<evidence type="ECO:0000256" key="2">
    <source>
        <dbReference type="SAM" id="MobiDB-lite"/>
    </source>
</evidence>
<feature type="repeat" description="TPR" evidence="1">
    <location>
        <begin position="581"/>
        <end position="614"/>
    </location>
</feature>
<feature type="region of interest" description="Disordered" evidence="2">
    <location>
        <begin position="289"/>
        <end position="310"/>
    </location>
</feature>
<dbReference type="InterPro" id="IPR019734">
    <property type="entry name" value="TPR_rpt"/>
</dbReference>
<dbReference type="Proteomes" id="UP000004662">
    <property type="component" value="Chromosome"/>
</dbReference>
<keyword evidence="3" id="KW-0732">Signal</keyword>
<dbReference type="eggNOG" id="COG0457">
    <property type="taxonomic scope" value="Bacteria"/>
</dbReference>
<dbReference type="PANTHER" id="PTHR12558">
    <property type="entry name" value="CELL DIVISION CYCLE 16,23,27"/>
    <property type="match status" value="1"/>
</dbReference>
<dbReference type="Pfam" id="PF13174">
    <property type="entry name" value="TPR_6"/>
    <property type="match status" value="1"/>
</dbReference>
<dbReference type="Pfam" id="PF13432">
    <property type="entry name" value="TPR_16"/>
    <property type="match status" value="2"/>
</dbReference>
<evidence type="ECO:0000313" key="5">
    <source>
        <dbReference type="Proteomes" id="UP000004662"/>
    </source>
</evidence>
<keyword evidence="5" id="KW-1185">Reference proteome</keyword>
<organism evidence="4 5">
    <name type="scientific">Solidesulfovibrio carbinoliphilus subsp. oakridgensis</name>
    <dbReference type="NCBI Taxonomy" id="694327"/>
    <lineage>
        <taxon>Bacteria</taxon>
        <taxon>Pseudomonadati</taxon>
        <taxon>Thermodesulfobacteriota</taxon>
        <taxon>Desulfovibrionia</taxon>
        <taxon>Desulfovibrionales</taxon>
        <taxon>Desulfovibrionaceae</taxon>
        <taxon>Solidesulfovibrio</taxon>
    </lineage>
</organism>
<evidence type="ECO:0000256" key="1">
    <source>
        <dbReference type="PROSITE-ProRule" id="PRU00339"/>
    </source>
</evidence>
<reference evidence="5" key="1">
    <citation type="journal article" date="2015" name="Genome Announc.">
        <title>High-Quality Draft Genome Sequence of Desulfovibrio carbinoliphilus FW-101-2B, an Organic Acid-Oxidizing Sulfate-Reducing Bacterium Isolated from Uranium(VI)-Contaminated Groundwater.</title>
        <authorList>
            <person name="Ramsay B.D."/>
            <person name="Hwang C."/>
            <person name="Woo H.L."/>
            <person name="Carroll S.L."/>
            <person name="Lucas S."/>
            <person name="Han J."/>
            <person name="Lapidus A.L."/>
            <person name="Cheng J.F."/>
            <person name="Goodwin L.A."/>
            <person name="Pitluck S."/>
            <person name="Peters L."/>
            <person name="Chertkov O."/>
            <person name="Held B."/>
            <person name="Detter J.C."/>
            <person name="Han C.S."/>
            <person name="Tapia R."/>
            <person name="Land M.L."/>
            <person name="Hauser L.J."/>
            <person name="Kyrpides N.C."/>
            <person name="Ivanova N.N."/>
            <person name="Mikhailova N."/>
            <person name="Pagani I."/>
            <person name="Woyke T."/>
            <person name="Arkin A.P."/>
            <person name="Dehal P."/>
            <person name="Chivian D."/>
            <person name="Criddle C.S."/>
            <person name="Wu W."/>
            <person name="Chakraborty R."/>
            <person name="Hazen T.C."/>
            <person name="Fields M.W."/>
        </authorList>
    </citation>
    <scope>NUCLEOTIDE SEQUENCE [LARGE SCALE GENOMIC DNA]</scope>
    <source>
        <strain evidence="5">FW-101-2B</strain>
    </source>
</reference>
<evidence type="ECO:0000313" key="4">
    <source>
        <dbReference type="EMBL" id="EHJ46178.1"/>
    </source>
</evidence>
<feature type="region of interest" description="Disordered" evidence="2">
    <location>
        <begin position="169"/>
        <end position="207"/>
    </location>
</feature>
<dbReference type="eggNOG" id="COG1729">
    <property type="taxonomic scope" value="Bacteria"/>
</dbReference>
<accession>G7QCM2</accession>
<evidence type="ECO:0000256" key="3">
    <source>
        <dbReference type="SAM" id="SignalP"/>
    </source>
</evidence>
<dbReference type="EMBL" id="CM001368">
    <property type="protein sequence ID" value="EHJ46178.1"/>
    <property type="molecule type" value="Genomic_DNA"/>
</dbReference>
<dbReference type="OrthoDB" id="5468987at2"/>
<name>G7QCM2_9BACT</name>